<dbReference type="VEuPathDB" id="GiardiaDB:SS50377_23168"/>
<dbReference type="AlphaFoldDB" id="V6LDB1"/>
<sequence>MDNTQRISYDQSFSKFNKVIVQKISVKKKSYNQAVQTFQPFQTSIDQIINSQIKIIEELSEKFPDEPFNTKQTPKQIMNSYQNQFNTKQQTSICEPTFNQKFVPKQYNSVYNKTYTTTLEDFIRAKQISDILVPSESNYQRIIKTWRKINKK</sequence>
<name>V6LDB1_9EUKA</name>
<protein>
    <submittedName>
        <fullName evidence="1">Uncharacterized protein</fullName>
    </submittedName>
</protein>
<dbReference type="Proteomes" id="UP000018208">
    <property type="component" value="Unassembled WGS sequence"/>
</dbReference>
<reference evidence="2" key="2">
    <citation type="submission" date="2020-12" db="EMBL/GenBank/DDBJ databases">
        <title>New Spironucleus salmonicida genome in near-complete chromosomes.</title>
        <authorList>
            <person name="Xu F."/>
            <person name="Kurt Z."/>
            <person name="Jimenez-Gonzalez A."/>
            <person name="Astvaldsson A."/>
            <person name="Andersson J.O."/>
            <person name="Svard S.G."/>
        </authorList>
    </citation>
    <scope>NUCLEOTIDE SEQUENCE</scope>
    <source>
        <strain evidence="2">ATCC 50377</strain>
    </source>
</reference>
<accession>V6LDB1</accession>
<evidence type="ECO:0000313" key="1">
    <source>
        <dbReference type="EMBL" id="EST41656.1"/>
    </source>
</evidence>
<keyword evidence="3" id="KW-1185">Reference proteome</keyword>
<reference evidence="1 2" key="1">
    <citation type="journal article" date="2014" name="PLoS Genet.">
        <title>The Genome of Spironucleus salmonicida Highlights a Fish Pathogen Adapted to Fluctuating Environments.</title>
        <authorList>
            <person name="Xu F."/>
            <person name="Jerlstrom-Hultqvist J."/>
            <person name="Einarsson E."/>
            <person name="Astvaldsson A."/>
            <person name="Svard S.G."/>
            <person name="Andersson J.O."/>
        </authorList>
    </citation>
    <scope>NUCLEOTIDE SEQUENCE</scope>
    <source>
        <strain evidence="2">ATCC 50377</strain>
    </source>
</reference>
<dbReference type="EMBL" id="KI546168">
    <property type="protein sequence ID" value="EST41656.1"/>
    <property type="molecule type" value="Genomic_DNA"/>
</dbReference>
<organism evidence="1">
    <name type="scientific">Spironucleus salmonicida</name>
    <dbReference type="NCBI Taxonomy" id="348837"/>
    <lineage>
        <taxon>Eukaryota</taxon>
        <taxon>Metamonada</taxon>
        <taxon>Diplomonadida</taxon>
        <taxon>Hexamitidae</taxon>
        <taxon>Hexamitinae</taxon>
        <taxon>Spironucleus</taxon>
    </lineage>
</organism>
<dbReference type="EMBL" id="AUWU02000003">
    <property type="protein sequence ID" value="KAH0575533.1"/>
    <property type="molecule type" value="Genomic_DNA"/>
</dbReference>
<evidence type="ECO:0000313" key="2">
    <source>
        <dbReference type="EMBL" id="KAH0575533.1"/>
    </source>
</evidence>
<proteinExistence type="predicted"/>
<gene>
    <name evidence="1" type="ORF">SS50377_18743</name>
    <name evidence="2" type="ORF">SS50377_23168</name>
</gene>
<evidence type="ECO:0000313" key="3">
    <source>
        <dbReference type="Proteomes" id="UP000018208"/>
    </source>
</evidence>